<proteinExistence type="predicted"/>
<sequence>MVPTINGGEPPKPMPMAIMRNAHEVIRGGMKDIQTALDKNRFQDATTLYQDLTFFNNKHLLMEEGVEGGAKGLFQMMDDHADGAATKAGLRERHTVLTKLEFELEEHFVTHPDLIKVKTAWANFQKENEAHLVLEESILMPCVQQMVKSGKPVKKLMKTYFMPVLTEDDAVMERFLKFGNTVLERHDGNMPRVRVFDQAFWAVATPAQWEQWSLWIKQSLTPNKYRQVMGEIKLWIDEQNSAWA</sequence>
<dbReference type="EMBL" id="CAICTM010000281">
    <property type="protein sequence ID" value="CAB9506874.1"/>
    <property type="molecule type" value="Genomic_DNA"/>
</dbReference>
<accession>A0A9N8DQM6</accession>
<dbReference type="OrthoDB" id="46284at2759"/>
<organism evidence="1 2">
    <name type="scientific">Seminavis robusta</name>
    <dbReference type="NCBI Taxonomy" id="568900"/>
    <lineage>
        <taxon>Eukaryota</taxon>
        <taxon>Sar</taxon>
        <taxon>Stramenopiles</taxon>
        <taxon>Ochrophyta</taxon>
        <taxon>Bacillariophyta</taxon>
        <taxon>Bacillariophyceae</taxon>
        <taxon>Bacillariophycidae</taxon>
        <taxon>Naviculales</taxon>
        <taxon>Naviculaceae</taxon>
        <taxon>Seminavis</taxon>
    </lineage>
</organism>
<keyword evidence="2" id="KW-1185">Reference proteome</keyword>
<evidence type="ECO:0000313" key="2">
    <source>
        <dbReference type="Proteomes" id="UP001153069"/>
    </source>
</evidence>
<dbReference type="AlphaFoldDB" id="A0A9N8DQM6"/>
<reference evidence="1" key="1">
    <citation type="submission" date="2020-06" db="EMBL/GenBank/DDBJ databases">
        <authorList>
            <consortium name="Plant Systems Biology data submission"/>
        </authorList>
    </citation>
    <scope>NUCLEOTIDE SEQUENCE</scope>
    <source>
        <strain evidence="1">D6</strain>
    </source>
</reference>
<name>A0A9N8DQM6_9STRA</name>
<gene>
    <name evidence="1" type="ORF">SEMRO_282_G107550.1</name>
</gene>
<evidence type="ECO:0008006" key="3">
    <source>
        <dbReference type="Google" id="ProtNLM"/>
    </source>
</evidence>
<protein>
    <recommendedName>
        <fullName evidence="3">Hemerythrin-like domain-containing protein</fullName>
    </recommendedName>
</protein>
<evidence type="ECO:0000313" key="1">
    <source>
        <dbReference type="EMBL" id="CAB9506874.1"/>
    </source>
</evidence>
<comment type="caution">
    <text evidence="1">The sequence shown here is derived from an EMBL/GenBank/DDBJ whole genome shotgun (WGS) entry which is preliminary data.</text>
</comment>
<dbReference type="Proteomes" id="UP001153069">
    <property type="component" value="Unassembled WGS sequence"/>
</dbReference>